<comment type="caution">
    <text evidence="2">The sequence shown here is derived from an EMBL/GenBank/DDBJ whole genome shotgun (WGS) entry which is preliminary data.</text>
</comment>
<accession>A0ABV5QPU6</accession>
<keyword evidence="3" id="KW-1185">Reference proteome</keyword>
<dbReference type="Pfam" id="PF21831">
    <property type="entry name" value="DUF6891"/>
    <property type="match status" value="1"/>
</dbReference>
<reference evidence="2 3" key="1">
    <citation type="submission" date="2024-09" db="EMBL/GenBank/DDBJ databases">
        <authorList>
            <person name="Sun Q."/>
            <person name="Mori K."/>
        </authorList>
    </citation>
    <scope>NUCLEOTIDE SEQUENCE [LARGE SCALE GENOMIC DNA]</scope>
    <source>
        <strain evidence="2 3">JCM 4414</strain>
    </source>
</reference>
<dbReference type="RefSeq" id="WP_345488986.1">
    <property type="nucleotide sequence ID" value="NZ_BAAAWU010000001.1"/>
</dbReference>
<organism evidence="2 3">
    <name type="scientific">Streptomyces roseoviridis</name>
    <dbReference type="NCBI Taxonomy" id="67361"/>
    <lineage>
        <taxon>Bacteria</taxon>
        <taxon>Bacillati</taxon>
        <taxon>Actinomycetota</taxon>
        <taxon>Actinomycetes</taxon>
        <taxon>Kitasatosporales</taxon>
        <taxon>Streptomycetaceae</taxon>
        <taxon>Streptomyces</taxon>
    </lineage>
</organism>
<dbReference type="InterPro" id="IPR054186">
    <property type="entry name" value="DUF6891"/>
</dbReference>
<name>A0ABV5QPU6_9ACTN</name>
<evidence type="ECO:0000259" key="1">
    <source>
        <dbReference type="Pfam" id="PF21831"/>
    </source>
</evidence>
<proteinExistence type="predicted"/>
<dbReference type="EMBL" id="JBHMCT010000008">
    <property type="protein sequence ID" value="MFB9554858.1"/>
    <property type="molecule type" value="Genomic_DNA"/>
</dbReference>
<evidence type="ECO:0000313" key="2">
    <source>
        <dbReference type="EMBL" id="MFB9554858.1"/>
    </source>
</evidence>
<dbReference type="Proteomes" id="UP001589716">
    <property type="component" value="Unassembled WGS sequence"/>
</dbReference>
<protein>
    <submittedName>
        <fullName evidence="2">DUF6891 domain-containing protein</fullName>
    </submittedName>
</protein>
<feature type="domain" description="DUF6891" evidence="1">
    <location>
        <begin position="124"/>
        <end position="307"/>
    </location>
</feature>
<gene>
    <name evidence="2" type="ORF">ACFFTP_11710</name>
</gene>
<evidence type="ECO:0000313" key="3">
    <source>
        <dbReference type="Proteomes" id="UP001589716"/>
    </source>
</evidence>
<sequence length="309" mass="33865">MLDITVRTENGERHVRPSEEDLAGLVRRIGAEGDRFLILQRIPDLPAVFAQVWHGGSGPYQVEHRAGAPELHFETRLDEPARVAEVLTAWARGAAEFAARGEAEGVVWENMGFPPEPAAPELPEEIRVRLEARVRELLVCGYDDRARLAETAEDHLTTRDERPVSRRQAEELVDRLWLERVAETAGWEGTTDPERITAAFTTLGAAGIVAREHFTCCRSCGLSEIGMEDGAEEARGFVFFHTQGTEGAASGGSLHLLYGGFDGSEETTAAVGGEVAEALRGQGLTVEWDGDPRQAVRVTGLDWRKRLTG</sequence>